<keyword evidence="1" id="KW-0472">Membrane</keyword>
<comment type="caution">
    <text evidence="2">The sequence shown here is derived from an EMBL/GenBank/DDBJ whole genome shotgun (WGS) entry which is preliminary data.</text>
</comment>
<keyword evidence="1" id="KW-1133">Transmembrane helix</keyword>
<evidence type="ECO:0000313" key="2">
    <source>
        <dbReference type="EMBL" id="EGY33019.1"/>
    </source>
</evidence>
<sequence length="42" mass="5139">MNVKIKNKPPQAKLFLTILFTFLYFQITLIFDTFIRKVQQYK</sequence>
<keyword evidence="1" id="KW-0812">Transmembrane</keyword>
<dbReference type="EMBL" id="AEJM01000036">
    <property type="protein sequence ID" value="EGY33019.1"/>
    <property type="molecule type" value="Genomic_DNA"/>
</dbReference>
<gene>
    <name evidence="2" type="ORF">SC1083_1576</name>
</gene>
<dbReference type="Proteomes" id="UP000005508">
    <property type="component" value="Unassembled WGS sequence"/>
</dbReference>
<evidence type="ECO:0000313" key="3">
    <source>
        <dbReference type="Proteomes" id="UP000005508"/>
    </source>
</evidence>
<reference evidence="2 3" key="1">
    <citation type="submission" date="2010-10" db="EMBL/GenBank/DDBJ databases">
        <authorList>
            <person name="Chen C."/>
            <person name="Kittichotirat W."/>
            <person name="Asikainen S."/>
            <person name="Bumgarner R."/>
        </authorList>
    </citation>
    <scope>NUCLEOTIDE SEQUENCE [LARGE SCALE GENOMIC DNA]</scope>
    <source>
        <strain evidence="2 3">SC1083</strain>
    </source>
</reference>
<feature type="transmembrane region" description="Helical" evidence="1">
    <location>
        <begin position="12"/>
        <end position="35"/>
    </location>
</feature>
<name>G4A9Q7_AGGAC</name>
<accession>G4A9Q7</accession>
<proteinExistence type="predicted"/>
<dbReference type="AlphaFoldDB" id="G4A9Q7"/>
<protein>
    <submittedName>
        <fullName evidence="2">Uncharacterized protein</fullName>
    </submittedName>
</protein>
<organism evidence="2 3">
    <name type="scientific">Aggregatibacter actinomycetemcomitans serotype e str. SC1083</name>
    <dbReference type="NCBI Taxonomy" id="907488"/>
    <lineage>
        <taxon>Bacteria</taxon>
        <taxon>Pseudomonadati</taxon>
        <taxon>Pseudomonadota</taxon>
        <taxon>Gammaproteobacteria</taxon>
        <taxon>Pasteurellales</taxon>
        <taxon>Pasteurellaceae</taxon>
        <taxon>Aggregatibacter</taxon>
    </lineage>
</organism>
<evidence type="ECO:0000256" key="1">
    <source>
        <dbReference type="SAM" id="Phobius"/>
    </source>
</evidence>